<protein>
    <recommendedName>
        <fullName evidence="2">Contractile injection system tube protein N-terminal domain-containing protein</fullName>
    </recommendedName>
</protein>
<reference evidence="4" key="1">
    <citation type="journal article" date="2011" name="MBio">
        <title>Novel metabolic attributes of the genus Cyanothece, comprising a group of unicellular nitrogen-fixing Cyanobacteria.</title>
        <authorList>
            <person name="Bandyopadhyay A."/>
            <person name="Elvitigala T."/>
            <person name="Welsh E."/>
            <person name="Stockel J."/>
            <person name="Liberton M."/>
            <person name="Min H."/>
            <person name="Sherman L.A."/>
            <person name="Pakrasi H.B."/>
        </authorList>
    </citation>
    <scope>NUCLEOTIDE SEQUENCE [LARGE SCALE GENOMIC DNA]</scope>
    <source>
        <strain evidence="4">PCC 7822</strain>
    </source>
</reference>
<dbReference type="RefSeq" id="WP_013322020.1">
    <property type="nucleotide sequence ID" value="NC_014501.1"/>
</dbReference>
<accession>E0UAR2</accession>
<dbReference type="Pfam" id="PF19266">
    <property type="entry name" value="CIS_tube"/>
    <property type="match status" value="1"/>
</dbReference>
<evidence type="ECO:0000313" key="3">
    <source>
        <dbReference type="EMBL" id="ADN13914.1"/>
    </source>
</evidence>
<dbReference type="eggNOG" id="COG1652">
    <property type="taxonomic scope" value="Bacteria"/>
</dbReference>
<dbReference type="KEGG" id="cyj:Cyan7822_1930"/>
<dbReference type="STRING" id="497965.Cyan7822_1930"/>
<feature type="domain" description="Contractile injection system tube protein N-terminal" evidence="2">
    <location>
        <begin position="32"/>
        <end position="160"/>
    </location>
</feature>
<feature type="compositionally biased region" description="Polar residues" evidence="1">
    <location>
        <begin position="165"/>
        <end position="175"/>
    </location>
</feature>
<gene>
    <name evidence="3" type="ordered locus">Cyan7822_1930</name>
</gene>
<evidence type="ECO:0000256" key="1">
    <source>
        <dbReference type="SAM" id="MobiDB-lite"/>
    </source>
</evidence>
<feature type="compositionally biased region" description="Basic and acidic residues" evidence="1">
    <location>
        <begin position="10"/>
        <end position="20"/>
    </location>
</feature>
<evidence type="ECO:0000259" key="2">
    <source>
        <dbReference type="Pfam" id="PF19266"/>
    </source>
</evidence>
<sequence>MVNGNFSSNRNRESNKEERVKKAELYSLDGDDYTFQFMFNPNEISINRKADVTQNRGARTDQEGIPKVSFAHPNATTITINNIIFDVYENQERDLGKNLEKLTKTVKFVQGKDRPPIYMFRWGNVNYLRCYVESVNYQLTLFLPDGSPVRAKASITLKEIDPSFGDSNPSAQATQADRERNSRWNNNQVTNWV</sequence>
<organism evidence="3 4">
    <name type="scientific">Gloeothece verrucosa (strain PCC 7822)</name>
    <name type="common">Cyanothece sp. (strain PCC 7822)</name>
    <dbReference type="NCBI Taxonomy" id="497965"/>
    <lineage>
        <taxon>Bacteria</taxon>
        <taxon>Bacillati</taxon>
        <taxon>Cyanobacteriota</taxon>
        <taxon>Cyanophyceae</taxon>
        <taxon>Oscillatoriophycideae</taxon>
        <taxon>Chroococcales</taxon>
        <taxon>Aphanothecaceae</taxon>
        <taxon>Gloeothece</taxon>
        <taxon>Gloeothece verrucosa</taxon>
    </lineage>
</organism>
<dbReference type="HOGENOM" id="CLU_075813_3_0_3"/>
<feature type="compositionally biased region" description="Polar residues" evidence="1">
    <location>
        <begin position="183"/>
        <end position="193"/>
    </location>
</feature>
<dbReference type="InterPro" id="IPR045361">
    <property type="entry name" value="CIS_tube_prot_N"/>
</dbReference>
<feature type="region of interest" description="Disordered" evidence="1">
    <location>
        <begin position="163"/>
        <end position="193"/>
    </location>
</feature>
<name>E0UAR2_GLOV7</name>
<dbReference type="EMBL" id="CP002198">
    <property type="protein sequence ID" value="ADN13914.1"/>
    <property type="molecule type" value="Genomic_DNA"/>
</dbReference>
<dbReference type="OrthoDB" id="9815939at2"/>
<evidence type="ECO:0000313" key="4">
    <source>
        <dbReference type="Proteomes" id="UP000008206"/>
    </source>
</evidence>
<dbReference type="Proteomes" id="UP000008206">
    <property type="component" value="Chromosome"/>
</dbReference>
<keyword evidence="4" id="KW-1185">Reference proteome</keyword>
<dbReference type="AlphaFoldDB" id="E0UAR2"/>
<feature type="region of interest" description="Disordered" evidence="1">
    <location>
        <begin position="1"/>
        <end position="20"/>
    </location>
</feature>
<proteinExistence type="predicted"/>